<sequence length="420" mass="43622">MRTHARGGRARRLSARALSHATLDALEHLLGGVGTATLALLMLLVVVATAVLCLAGVGLLMAPAVLRGLRVVADRERARLSRWGPEVIGPPPEPRGLRAALASRAVRGELGWVAIHASLGLLLGLIGFTLPFSALRDLSFPLWWRLLPPGESAGAAMDIWVVDDQLGATAVCVLGLGWLVVCVVTMPGLARLQAWPGRRLLSADAGADLALRVAHLTATRAAALDAHAAELRRIERSLHDGTQNRLVAVTVLLGAARRAVARDPAAAGEILDRAQGAAEQALAELRAVVRTILPPVLEDRSLADALTGLAAACPVPCTVTADLPGRCAVSVEATAYFVVAEALTNVAKHSGARHVSVAVHGDGERLRLRVTDDGHGGADEQAGSGLGGIRRRAEAHDGTFTLTSPPGGPTILKVSLPCGS</sequence>
<dbReference type="EC" id="2.7.13.3" evidence="2"/>
<keyword evidence="12" id="KW-1185">Reference proteome</keyword>
<keyword evidence="6 11" id="KW-0418">Kinase</keyword>
<comment type="catalytic activity">
    <reaction evidence="1">
        <text>ATP + protein L-histidine = ADP + protein N-phospho-L-histidine.</text>
        <dbReference type="EC" id="2.7.13.3"/>
    </reaction>
</comment>
<evidence type="ECO:0000256" key="5">
    <source>
        <dbReference type="ARBA" id="ARBA00022741"/>
    </source>
</evidence>
<evidence type="ECO:0000256" key="9">
    <source>
        <dbReference type="SAM" id="Phobius"/>
    </source>
</evidence>
<evidence type="ECO:0000313" key="11">
    <source>
        <dbReference type="EMBL" id="MBB5624503.1"/>
    </source>
</evidence>
<feature type="domain" description="Histidine kinase/HSP90-like ATPase" evidence="10">
    <location>
        <begin position="330"/>
        <end position="420"/>
    </location>
</feature>
<keyword evidence="3" id="KW-0597">Phosphoprotein</keyword>
<reference evidence="11 12" key="1">
    <citation type="submission" date="2020-08" db="EMBL/GenBank/DDBJ databases">
        <title>Sequencing the genomes of 1000 actinobacteria strains.</title>
        <authorList>
            <person name="Klenk H.-P."/>
        </authorList>
    </citation>
    <scope>NUCLEOTIDE SEQUENCE [LARGE SCALE GENOMIC DNA]</scope>
    <source>
        <strain evidence="11 12">DSM 45790</strain>
    </source>
</reference>
<dbReference type="InterPro" id="IPR036890">
    <property type="entry name" value="HATPase_C_sf"/>
</dbReference>
<dbReference type="Gene3D" id="1.20.5.1930">
    <property type="match status" value="1"/>
</dbReference>
<evidence type="ECO:0000256" key="8">
    <source>
        <dbReference type="ARBA" id="ARBA00023012"/>
    </source>
</evidence>
<proteinExistence type="predicted"/>
<keyword evidence="9" id="KW-0812">Transmembrane</keyword>
<dbReference type="Gene3D" id="3.30.565.10">
    <property type="entry name" value="Histidine kinase-like ATPase, C-terminal domain"/>
    <property type="match status" value="1"/>
</dbReference>
<keyword evidence="8" id="KW-0902">Two-component regulatory system</keyword>
<evidence type="ECO:0000313" key="12">
    <source>
        <dbReference type="Proteomes" id="UP000588112"/>
    </source>
</evidence>
<name>A0A7W9DMP0_9ACTN</name>
<evidence type="ECO:0000256" key="3">
    <source>
        <dbReference type="ARBA" id="ARBA00022553"/>
    </source>
</evidence>
<keyword evidence="4" id="KW-0808">Transferase</keyword>
<dbReference type="InterPro" id="IPR011712">
    <property type="entry name" value="Sig_transdc_His_kin_sub3_dim/P"/>
</dbReference>
<dbReference type="Pfam" id="PF13796">
    <property type="entry name" value="Sensor"/>
    <property type="match status" value="1"/>
</dbReference>
<dbReference type="PANTHER" id="PTHR24421">
    <property type="entry name" value="NITRATE/NITRITE SENSOR PROTEIN NARX-RELATED"/>
    <property type="match status" value="1"/>
</dbReference>
<dbReference type="PANTHER" id="PTHR24421:SF10">
    <property type="entry name" value="NITRATE_NITRITE SENSOR PROTEIN NARQ"/>
    <property type="match status" value="1"/>
</dbReference>
<keyword evidence="9" id="KW-0472">Membrane</keyword>
<gene>
    <name evidence="11" type="ORF">BJ981_000202</name>
</gene>
<feature type="transmembrane region" description="Helical" evidence="9">
    <location>
        <begin position="110"/>
        <end position="134"/>
    </location>
</feature>
<keyword evidence="5" id="KW-0547">Nucleotide-binding</keyword>
<dbReference type="CDD" id="cd16917">
    <property type="entry name" value="HATPase_UhpB-NarQ-NarX-like"/>
    <property type="match status" value="1"/>
</dbReference>
<accession>A0A7W9DMP0</accession>
<protein>
    <recommendedName>
        <fullName evidence="2">histidine kinase</fullName>
        <ecNumber evidence="2">2.7.13.3</ecNumber>
    </recommendedName>
</protein>
<organism evidence="11 12">
    <name type="scientific">Sphaerisporangium krabiense</name>
    <dbReference type="NCBI Taxonomy" id="763782"/>
    <lineage>
        <taxon>Bacteria</taxon>
        <taxon>Bacillati</taxon>
        <taxon>Actinomycetota</taxon>
        <taxon>Actinomycetes</taxon>
        <taxon>Streptosporangiales</taxon>
        <taxon>Streptosporangiaceae</taxon>
        <taxon>Sphaerisporangium</taxon>
    </lineage>
</organism>
<evidence type="ECO:0000256" key="4">
    <source>
        <dbReference type="ARBA" id="ARBA00022679"/>
    </source>
</evidence>
<dbReference type="GO" id="GO:0046983">
    <property type="term" value="F:protein dimerization activity"/>
    <property type="evidence" value="ECO:0007669"/>
    <property type="project" value="InterPro"/>
</dbReference>
<evidence type="ECO:0000256" key="7">
    <source>
        <dbReference type="ARBA" id="ARBA00022840"/>
    </source>
</evidence>
<dbReference type="SMART" id="SM00387">
    <property type="entry name" value="HATPase_c"/>
    <property type="match status" value="1"/>
</dbReference>
<dbReference type="GO" id="GO:0005524">
    <property type="term" value="F:ATP binding"/>
    <property type="evidence" value="ECO:0007669"/>
    <property type="project" value="UniProtKB-KW"/>
</dbReference>
<keyword evidence="7" id="KW-0067">ATP-binding</keyword>
<dbReference type="GO" id="GO:0016020">
    <property type="term" value="C:membrane"/>
    <property type="evidence" value="ECO:0007669"/>
    <property type="project" value="InterPro"/>
</dbReference>
<evidence type="ECO:0000256" key="2">
    <source>
        <dbReference type="ARBA" id="ARBA00012438"/>
    </source>
</evidence>
<dbReference type="Pfam" id="PF02518">
    <property type="entry name" value="HATPase_c"/>
    <property type="match status" value="1"/>
</dbReference>
<feature type="transmembrane region" description="Helical" evidence="9">
    <location>
        <begin position="38"/>
        <end position="60"/>
    </location>
</feature>
<dbReference type="AlphaFoldDB" id="A0A7W9DMP0"/>
<dbReference type="SUPFAM" id="SSF55874">
    <property type="entry name" value="ATPase domain of HSP90 chaperone/DNA topoisomerase II/histidine kinase"/>
    <property type="match status" value="1"/>
</dbReference>
<dbReference type="Proteomes" id="UP000588112">
    <property type="component" value="Unassembled WGS sequence"/>
</dbReference>
<dbReference type="EMBL" id="JACHBR010000001">
    <property type="protein sequence ID" value="MBB5624503.1"/>
    <property type="molecule type" value="Genomic_DNA"/>
</dbReference>
<evidence type="ECO:0000256" key="6">
    <source>
        <dbReference type="ARBA" id="ARBA00022777"/>
    </source>
</evidence>
<dbReference type="RefSeq" id="WP_184607868.1">
    <property type="nucleotide sequence ID" value="NZ_BOOS01000013.1"/>
</dbReference>
<dbReference type="Pfam" id="PF07730">
    <property type="entry name" value="HisKA_3"/>
    <property type="match status" value="1"/>
</dbReference>
<dbReference type="GO" id="GO:0000155">
    <property type="term" value="F:phosphorelay sensor kinase activity"/>
    <property type="evidence" value="ECO:0007669"/>
    <property type="project" value="InterPro"/>
</dbReference>
<comment type="caution">
    <text evidence="11">The sequence shown here is derived from an EMBL/GenBank/DDBJ whole genome shotgun (WGS) entry which is preliminary data.</text>
</comment>
<keyword evidence="9" id="KW-1133">Transmembrane helix</keyword>
<dbReference type="InterPro" id="IPR050482">
    <property type="entry name" value="Sensor_HK_TwoCompSys"/>
</dbReference>
<evidence type="ECO:0000259" key="10">
    <source>
        <dbReference type="SMART" id="SM00387"/>
    </source>
</evidence>
<evidence type="ECO:0000256" key="1">
    <source>
        <dbReference type="ARBA" id="ARBA00000085"/>
    </source>
</evidence>
<dbReference type="InterPro" id="IPR003594">
    <property type="entry name" value="HATPase_dom"/>
</dbReference>
<dbReference type="InterPro" id="IPR025828">
    <property type="entry name" value="Put_sensor_dom"/>
</dbReference>
<feature type="transmembrane region" description="Helical" evidence="9">
    <location>
        <begin position="166"/>
        <end position="190"/>
    </location>
</feature>